<accession>A0A443I0L8</accession>
<proteinExistence type="predicted"/>
<feature type="compositionally biased region" description="Low complexity" evidence="2">
    <location>
        <begin position="105"/>
        <end position="115"/>
    </location>
</feature>
<comment type="caution">
    <text evidence="3">The sequence shown here is derived from an EMBL/GenBank/DDBJ whole genome shotgun (WGS) entry which is preliminary data.</text>
</comment>
<sequence>MARRGKQSSTLSTITSHCPTTQDSFTSGTDSQIVDIGDEEYPINCILDETRTRYLIDWKGPYSPTWEPKECANDAAIEAWEEKKKVDIQSRRRRRLYRGKRRQSAHSVGSSQQSSAEPERSNSQSPSPLFLPGKTVPETQSTESTHKTTGEHHIIQGSASLESSNPPSTTGTSSVENTPLRSIGATLQTLGALQKSSVNSTQSSLVTGTHISSSSAISGSIGSSHDRIVNQYCRSLRDVYYFQTTTIQADEIAETQSIPEALPVRVETPSTQAKKSTQSQISSIPETVFDSNQNPVRSQTGYGLHNLSQRTLSVSVRHTQDSNPRTEPILCRRITPLFPTLYSYYEKNSAIMENSPDSSRAPKSGVPERYDHVPGSTPREKLRSLYAQLQADFPPRTLRSVSASATPSSAGDIEPAAASAPETTSPLSIRVDKEPTSHAAPADLHDQPGQTYAGAALPEYHEGPLMQTIQPSDLTVVPAEEAPPGSVQLGASEFAMTLPMDSRVKDVYERILTDESHVIKNFHSLFTSESILGNNEREQVISQMRRVVEKLNNTTVHPDLNIAEHIQDSPSDPEKEAAWAEYSSSKFQLLGYFVEMAESHELHIILMVREGNTVDLVERYLLGKGFEYTRPRSEMGSGTNVEISMTKGALSFGIRSAQSDGVIELYRNPTAIFSLDSSFNAKNPSIEHLRTTFARNGNLLPVVRFLISNSSEHIERCLPNLAELQRLRLLAHYIYRLHDTVGDLQDDALNVHEDAEELLSYLLSDNFNASWSWPTIEPLQILSPAEIASALGPEAIDPSVQYMQTAGSLQKRVLDGDDPDARSTKRQRFLASQDTSQVSDSTAQPTQTLDNDLQSLERSLIQMKNTHAIELRQLRATLSEAQSGNKQKTIELAGLQHRYESRTKDLHKTRQERDRLAETVTKLEQRLERQRDEISKLKDERTQLKHDLEAAREALKSGGGLEADLEAAREEVRRLLQENANLERRADYEKKQSEYTREQYQNASTAAAQSGLEIRQLKEQNEELKRKATANAAQLKEIKTSNDDSRHYARVQELEATLASRDELLRRKEDELRDLKRNRPSTRSTSTQPRSPKWASTNSRPTSPGVNNSGATGRGSALRFSSEMST</sequence>
<feature type="region of interest" description="Disordered" evidence="2">
    <location>
        <begin position="987"/>
        <end position="1008"/>
    </location>
</feature>
<feature type="compositionally biased region" description="Basic and acidic residues" evidence="2">
    <location>
        <begin position="812"/>
        <end position="823"/>
    </location>
</feature>
<evidence type="ECO:0000313" key="4">
    <source>
        <dbReference type="Proteomes" id="UP000283841"/>
    </source>
</evidence>
<dbReference type="STRING" id="264951.A0A443I0L8"/>
<feature type="region of interest" description="Disordered" evidence="2">
    <location>
        <begin position="397"/>
        <end position="427"/>
    </location>
</feature>
<feature type="region of interest" description="Disordered" evidence="2">
    <location>
        <begin position="1063"/>
        <end position="1126"/>
    </location>
</feature>
<feature type="compositionally biased region" description="Polar residues" evidence="2">
    <location>
        <begin position="998"/>
        <end position="1008"/>
    </location>
</feature>
<dbReference type="Proteomes" id="UP000283841">
    <property type="component" value="Unassembled WGS sequence"/>
</dbReference>
<feature type="compositionally biased region" description="Polar residues" evidence="2">
    <location>
        <begin position="7"/>
        <end position="31"/>
    </location>
</feature>
<dbReference type="GO" id="GO:0070823">
    <property type="term" value="C:HDA1 complex"/>
    <property type="evidence" value="ECO:0007669"/>
    <property type="project" value="InterPro"/>
</dbReference>
<feature type="region of interest" description="Disordered" evidence="2">
    <location>
        <begin position="1"/>
        <end position="31"/>
    </location>
</feature>
<keyword evidence="4" id="KW-1185">Reference proteome</keyword>
<feature type="compositionally biased region" description="Polar residues" evidence="2">
    <location>
        <begin position="1094"/>
        <end position="1111"/>
    </location>
</feature>
<dbReference type="InterPro" id="IPR016197">
    <property type="entry name" value="Chromo-like_dom_sf"/>
</dbReference>
<dbReference type="EMBL" id="RCNU01000002">
    <property type="protein sequence ID" value="RWQ97606.1"/>
    <property type="molecule type" value="Genomic_DNA"/>
</dbReference>
<dbReference type="GeneID" id="39602879"/>
<reference evidence="3 4" key="1">
    <citation type="journal article" date="2018" name="Front. Microbiol.">
        <title>Genomic and genetic insights into a cosmopolitan fungus, Paecilomyces variotii (Eurotiales).</title>
        <authorList>
            <person name="Urquhart A.S."/>
            <person name="Mondo S.J."/>
            <person name="Makela M.R."/>
            <person name="Hane J.K."/>
            <person name="Wiebenga A."/>
            <person name="He G."/>
            <person name="Mihaltcheva S."/>
            <person name="Pangilinan J."/>
            <person name="Lipzen A."/>
            <person name="Barry K."/>
            <person name="de Vries R.P."/>
            <person name="Grigoriev I.V."/>
            <person name="Idnurm A."/>
        </authorList>
    </citation>
    <scope>NUCLEOTIDE SEQUENCE [LARGE SCALE GENOMIC DNA]</scope>
    <source>
        <strain evidence="3 4">CBS 101075</strain>
    </source>
</reference>
<feature type="compositionally biased region" description="Basic and acidic residues" evidence="2">
    <location>
        <begin position="1063"/>
        <end position="1077"/>
    </location>
</feature>
<feature type="compositionally biased region" description="Basic and acidic residues" evidence="2">
    <location>
        <begin position="366"/>
        <end position="378"/>
    </location>
</feature>
<evidence type="ECO:0000256" key="1">
    <source>
        <dbReference type="ARBA" id="ARBA00011353"/>
    </source>
</evidence>
<feature type="region of interest" description="Disordered" evidence="2">
    <location>
        <begin position="353"/>
        <end position="378"/>
    </location>
</feature>
<gene>
    <name evidence="3" type="ORF">C8Q69DRAFT_525273</name>
</gene>
<feature type="compositionally biased region" description="Low complexity" evidence="2">
    <location>
        <begin position="163"/>
        <end position="174"/>
    </location>
</feature>
<feature type="compositionally biased region" description="Polar residues" evidence="2">
    <location>
        <begin position="830"/>
        <end position="848"/>
    </location>
</feature>
<dbReference type="VEuPathDB" id="FungiDB:C8Q69DRAFT_525273"/>
<evidence type="ECO:0000256" key="2">
    <source>
        <dbReference type="SAM" id="MobiDB-lite"/>
    </source>
</evidence>
<dbReference type="Gene3D" id="3.40.50.12360">
    <property type="match status" value="1"/>
</dbReference>
<feature type="region of interest" description="Disordered" evidence="2">
    <location>
        <begin position="811"/>
        <end position="848"/>
    </location>
</feature>
<dbReference type="AlphaFoldDB" id="A0A443I0L8"/>
<comment type="subunit">
    <text evidence="1">Component of the NuA4 histone acetyltransferase complex.</text>
</comment>
<feature type="compositionally biased region" description="Low complexity" evidence="2">
    <location>
        <begin position="1081"/>
        <end position="1092"/>
    </location>
</feature>
<dbReference type="Pfam" id="PF11496">
    <property type="entry name" value="HDA2-3"/>
    <property type="match status" value="1"/>
</dbReference>
<feature type="compositionally biased region" description="Basic and acidic residues" evidence="2">
    <location>
        <begin position="144"/>
        <end position="154"/>
    </location>
</feature>
<dbReference type="InterPro" id="IPR021006">
    <property type="entry name" value="Hda2/3"/>
</dbReference>
<feature type="compositionally biased region" description="Low complexity" evidence="2">
    <location>
        <begin position="414"/>
        <end position="426"/>
    </location>
</feature>
<protein>
    <submittedName>
        <fullName evidence="3">Class II histone deacetylase complex subunits 2 and 3-domain-containing protein</fullName>
    </submittedName>
</protein>
<dbReference type="RefSeq" id="XP_028487251.1">
    <property type="nucleotide sequence ID" value="XM_028633602.1"/>
</dbReference>
<organism evidence="3 4">
    <name type="scientific">Byssochlamys spectabilis</name>
    <name type="common">Paecilomyces variotii</name>
    <dbReference type="NCBI Taxonomy" id="264951"/>
    <lineage>
        <taxon>Eukaryota</taxon>
        <taxon>Fungi</taxon>
        <taxon>Dikarya</taxon>
        <taxon>Ascomycota</taxon>
        <taxon>Pezizomycotina</taxon>
        <taxon>Eurotiomycetes</taxon>
        <taxon>Eurotiomycetidae</taxon>
        <taxon>Eurotiales</taxon>
        <taxon>Thermoascaceae</taxon>
        <taxon>Paecilomyces</taxon>
    </lineage>
</organism>
<feature type="compositionally biased region" description="Polar residues" evidence="2">
    <location>
        <begin position="399"/>
        <end position="409"/>
    </location>
</feature>
<feature type="region of interest" description="Disordered" evidence="2">
    <location>
        <begin position="85"/>
        <end position="179"/>
    </location>
</feature>
<feature type="compositionally biased region" description="Basic residues" evidence="2">
    <location>
        <begin position="91"/>
        <end position="104"/>
    </location>
</feature>
<name>A0A443I0L8_BYSSP</name>
<feature type="compositionally biased region" description="Basic and acidic residues" evidence="2">
    <location>
        <begin position="987"/>
        <end position="997"/>
    </location>
</feature>
<evidence type="ECO:0000313" key="3">
    <source>
        <dbReference type="EMBL" id="RWQ97606.1"/>
    </source>
</evidence>
<dbReference type="InterPro" id="IPR038609">
    <property type="entry name" value="HDA1_su2/3_sf"/>
</dbReference>
<dbReference type="Gene3D" id="2.40.50.40">
    <property type="match status" value="1"/>
</dbReference>
<dbReference type="SUPFAM" id="SSF54160">
    <property type="entry name" value="Chromo domain-like"/>
    <property type="match status" value="1"/>
</dbReference>